<comment type="caution">
    <text evidence="1">The sequence shown here is derived from an EMBL/GenBank/DDBJ whole genome shotgun (WGS) entry which is preliminary data.</text>
</comment>
<dbReference type="AlphaFoldDB" id="A0A8K0GTN4"/>
<organism evidence="1 2">
    <name type="scientific">Rhamnella rubrinervis</name>
    <dbReference type="NCBI Taxonomy" id="2594499"/>
    <lineage>
        <taxon>Eukaryota</taxon>
        <taxon>Viridiplantae</taxon>
        <taxon>Streptophyta</taxon>
        <taxon>Embryophyta</taxon>
        <taxon>Tracheophyta</taxon>
        <taxon>Spermatophyta</taxon>
        <taxon>Magnoliopsida</taxon>
        <taxon>eudicotyledons</taxon>
        <taxon>Gunneridae</taxon>
        <taxon>Pentapetalae</taxon>
        <taxon>rosids</taxon>
        <taxon>fabids</taxon>
        <taxon>Rosales</taxon>
        <taxon>Rhamnaceae</taxon>
        <taxon>rhamnoid group</taxon>
        <taxon>Rhamneae</taxon>
        <taxon>Rhamnella</taxon>
    </lineage>
</organism>
<name>A0A8K0GTN4_9ROSA</name>
<gene>
    <name evidence="1" type="ORF">FNV43_RR19394</name>
</gene>
<evidence type="ECO:0000313" key="2">
    <source>
        <dbReference type="Proteomes" id="UP000796880"/>
    </source>
</evidence>
<sequence>MPTLGNVPRRLLEDDFHLQPLVIRPMGGGHNSANEANGQVEAVNKTIKANLKAKLSSLKGAKICNAQPSCSMKRLPIFMKSYGIQKGCDYDFPYLDQHTPLRWVQLCQPLEEEEEEVLLLRDWGEGGRGLSARTKHINLSVTWPFKVLTVWKGLLNFSIAPSFAEFYSSIASKFLGWLGLELELNGVQRSSKGYIKGNAILPPQYYELIDGDRGYDKVNCSFHVTYYLIFPRLVSLA</sequence>
<protein>
    <submittedName>
        <fullName evidence="1">Uncharacterized protein</fullName>
    </submittedName>
</protein>
<dbReference type="EMBL" id="VOIH02000009">
    <property type="protein sequence ID" value="KAF3436648.1"/>
    <property type="molecule type" value="Genomic_DNA"/>
</dbReference>
<evidence type="ECO:0000313" key="1">
    <source>
        <dbReference type="EMBL" id="KAF3436648.1"/>
    </source>
</evidence>
<dbReference type="Proteomes" id="UP000796880">
    <property type="component" value="Unassembled WGS sequence"/>
</dbReference>
<reference evidence="1" key="1">
    <citation type="submission" date="2020-03" db="EMBL/GenBank/DDBJ databases">
        <title>A high-quality chromosome-level genome assembly of a woody plant with both climbing and erect habits, Rhamnella rubrinervis.</title>
        <authorList>
            <person name="Lu Z."/>
            <person name="Yang Y."/>
            <person name="Zhu X."/>
            <person name="Sun Y."/>
        </authorList>
    </citation>
    <scope>NUCLEOTIDE SEQUENCE</scope>
    <source>
        <strain evidence="1">BYM</strain>
        <tissue evidence="1">Leaf</tissue>
    </source>
</reference>
<accession>A0A8K0GTN4</accession>
<proteinExistence type="predicted"/>
<keyword evidence="2" id="KW-1185">Reference proteome</keyword>